<accession>A0A0D2J4F2</accession>
<evidence type="ECO:0000313" key="1">
    <source>
        <dbReference type="EMBL" id="KIY94812.1"/>
    </source>
</evidence>
<proteinExistence type="predicted"/>
<dbReference type="EMBL" id="KK103872">
    <property type="protein sequence ID" value="KIY94812.1"/>
    <property type="molecule type" value="Genomic_DNA"/>
</dbReference>
<dbReference type="Gene3D" id="3.40.50.300">
    <property type="entry name" value="P-loop containing nucleotide triphosphate hydrolases"/>
    <property type="match status" value="1"/>
</dbReference>
<dbReference type="KEGG" id="mng:MNEG_13149"/>
<evidence type="ECO:0000313" key="2">
    <source>
        <dbReference type="Proteomes" id="UP000054498"/>
    </source>
</evidence>
<organism evidence="1 2">
    <name type="scientific">Monoraphidium neglectum</name>
    <dbReference type="NCBI Taxonomy" id="145388"/>
    <lineage>
        <taxon>Eukaryota</taxon>
        <taxon>Viridiplantae</taxon>
        <taxon>Chlorophyta</taxon>
        <taxon>core chlorophytes</taxon>
        <taxon>Chlorophyceae</taxon>
        <taxon>CS clade</taxon>
        <taxon>Sphaeropleales</taxon>
        <taxon>Selenastraceae</taxon>
        <taxon>Monoraphidium</taxon>
    </lineage>
</organism>
<dbReference type="Proteomes" id="UP000054498">
    <property type="component" value="Unassembled WGS sequence"/>
</dbReference>
<dbReference type="OrthoDB" id="6362633at2759"/>
<gene>
    <name evidence="1" type="ORF">MNEG_13149</name>
</gene>
<dbReference type="STRING" id="145388.A0A0D2J4F2"/>
<keyword evidence="2" id="KW-1185">Reference proteome</keyword>
<dbReference type="AlphaFoldDB" id="A0A0D2J4F2"/>
<dbReference type="GeneID" id="25730582"/>
<dbReference type="SUPFAM" id="SSF52540">
    <property type="entry name" value="P-loop containing nucleoside triphosphate hydrolases"/>
    <property type="match status" value="1"/>
</dbReference>
<sequence length="82" mass="8761">MDPWRQLRPLMDETVFVSCPIEVAMGRVFDRQVAIGVAPEASRRRIAGNDRPNAEQVAATAAFARVLVPSSVPLAEGGGDGL</sequence>
<dbReference type="RefSeq" id="XP_013893832.1">
    <property type="nucleotide sequence ID" value="XM_014038378.1"/>
</dbReference>
<protein>
    <submittedName>
        <fullName evidence="1">Uncharacterized protein</fullName>
    </submittedName>
</protein>
<dbReference type="InterPro" id="IPR027417">
    <property type="entry name" value="P-loop_NTPase"/>
</dbReference>
<name>A0A0D2J4F2_9CHLO</name>
<reference evidence="1 2" key="1">
    <citation type="journal article" date="2013" name="BMC Genomics">
        <title>Reconstruction of the lipid metabolism for the microalga Monoraphidium neglectum from its genome sequence reveals characteristics suitable for biofuel production.</title>
        <authorList>
            <person name="Bogen C."/>
            <person name="Al-Dilaimi A."/>
            <person name="Albersmeier A."/>
            <person name="Wichmann J."/>
            <person name="Grundmann M."/>
            <person name="Rupp O."/>
            <person name="Lauersen K.J."/>
            <person name="Blifernez-Klassen O."/>
            <person name="Kalinowski J."/>
            <person name="Goesmann A."/>
            <person name="Mussgnug J.H."/>
            <person name="Kruse O."/>
        </authorList>
    </citation>
    <scope>NUCLEOTIDE SEQUENCE [LARGE SCALE GENOMIC DNA]</scope>
    <source>
        <strain evidence="1 2">SAG 48.87</strain>
    </source>
</reference>